<evidence type="ECO:0000313" key="1">
    <source>
        <dbReference type="EMBL" id="RDX66018.1"/>
    </source>
</evidence>
<name>A0A371EIY5_MUCPR</name>
<dbReference type="OrthoDB" id="1433117at2759"/>
<feature type="non-terminal residue" evidence="1">
    <location>
        <position position="1"/>
    </location>
</feature>
<sequence>MQQRPKLPKGTIPQYSLAHYRRVTWILKGATTNKLTPNWDRPFRVREEVGQGAFKLEQLDRRLVSCTWSTTTLRKYYS</sequence>
<protein>
    <submittedName>
        <fullName evidence="1">Uncharacterized protein</fullName>
    </submittedName>
</protein>
<organism evidence="1 2">
    <name type="scientific">Mucuna pruriens</name>
    <name type="common">Velvet bean</name>
    <name type="synonym">Dolichos pruriens</name>
    <dbReference type="NCBI Taxonomy" id="157652"/>
    <lineage>
        <taxon>Eukaryota</taxon>
        <taxon>Viridiplantae</taxon>
        <taxon>Streptophyta</taxon>
        <taxon>Embryophyta</taxon>
        <taxon>Tracheophyta</taxon>
        <taxon>Spermatophyta</taxon>
        <taxon>Magnoliopsida</taxon>
        <taxon>eudicotyledons</taxon>
        <taxon>Gunneridae</taxon>
        <taxon>Pentapetalae</taxon>
        <taxon>rosids</taxon>
        <taxon>fabids</taxon>
        <taxon>Fabales</taxon>
        <taxon>Fabaceae</taxon>
        <taxon>Papilionoideae</taxon>
        <taxon>50 kb inversion clade</taxon>
        <taxon>NPAAA clade</taxon>
        <taxon>indigoferoid/millettioid clade</taxon>
        <taxon>Phaseoleae</taxon>
        <taxon>Mucuna</taxon>
    </lineage>
</organism>
<comment type="caution">
    <text evidence="1">The sequence shown here is derived from an EMBL/GenBank/DDBJ whole genome shotgun (WGS) entry which is preliminary data.</text>
</comment>
<dbReference type="Proteomes" id="UP000257109">
    <property type="component" value="Unassembled WGS sequence"/>
</dbReference>
<accession>A0A371EIY5</accession>
<dbReference type="EMBL" id="QJKJ01013628">
    <property type="protein sequence ID" value="RDX66018.1"/>
    <property type="molecule type" value="Genomic_DNA"/>
</dbReference>
<gene>
    <name evidence="1" type="ORF">CR513_55269</name>
</gene>
<keyword evidence="2" id="KW-1185">Reference proteome</keyword>
<reference evidence="1" key="1">
    <citation type="submission" date="2018-05" db="EMBL/GenBank/DDBJ databases">
        <title>Draft genome of Mucuna pruriens seed.</title>
        <authorList>
            <person name="Nnadi N.E."/>
            <person name="Vos R."/>
            <person name="Hasami M.H."/>
            <person name="Devisetty U.K."/>
            <person name="Aguiy J.C."/>
        </authorList>
    </citation>
    <scope>NUCLEOTIDE SEQUENCE [LARGE SCALE GENOMIC DNA]</scope>
    <source>
        <strain evidence="1">JCA_2017</strain>
    </source>
</reference>
<proteinExistence type="predicted"/>
<dbReference type="AlphaFoldDB" id="A0A371EIY5"/>
<evidence type="ECO:0000313" key="2">
    <source>
        <dbReference type="Proteomes" id="UP000257109"/>
    </source>
</evidence>